<comment type="caution">
    <text evidence="1">The sequence shown here is derived from an EMBL/GenBank/DDBJ whole genome shotgun (WGS) entry which is preliminary data.</text>
</comment>
<protein>
    <recommendedName>
        <fullName evidence="3">MarR family transcriptional regulator</fullName>
    </recommendedName>
</protein>
<reference evidence="1 2" key="1">
    <citation type="submission" date="2019-04" db="EMBL/GenBank/DDBJ databases">
        <authorList>
            <person name="Brisse S."/>
            <person name="Rodrigues C."/>
        </authorList>
    </citation>
    <scope>NUCLEOTIDE SEQUENCE [LARGE SCALE GENOMIC DNA]</scope>
    <source>
        <strain evidence="1">SB5857</strain>
    </source>
</reference>
<evidence type="ECO:0008006" key="3">
    <source>
        <dbReference type="Google" id="ProtNLM"/>
    </source>
</evidence>
<dbReference type="InterPro" id="IPR036388">
    <property type="entry name" value="WH-like_DNA-bd_sf"/>
</dbReference>
<evidence type="ECO:0000313" key="2">
    <source>
        <dbReference type="Proteomes" id="UP000328848"/>
    </source>
</evidence>
<name>A0A8B6IWP8_9ENTR</name>
<evidence type="ECO:0000313" key="1">
    <source>
        <dbReference type="EMBL" id="VGQ08596.1"/>
    </source>
</evidence>
<dbReference type="RefSeq" id="WP_226651744.1">
    <property type="nucleotide sequence ID" value="NZ_CP084874.1"/>
</dbReference>
<dbReference type="SUPFAM" id="SSF46785">
    <property type="entry name" value="Winged helix' DNA-binding domain"/>
    <property type="match status" value="1"/>
</dbReference>
<dbReference type="InterPro" id="IPR036390">
    <property type="entry name" value="WH_DNA-bd_sf"/>
</dbReference>
<organism evidence="1 2">
    <name type="scientific">Klebsiella africana</name>
    <dbReference type="NCBI Taxonomy" id="2489010"/>
    <lineage>
        <taxon>Bacteria</taxon>
        <taxon>Pseudomonadati</taxon>
        <taxon>Pseudomonadota</taxon>
        <taxon>Gammaproteobacteria</taxon>
        <taxon>Enterobacterales</taxon>
        <taxon>Enterobacteriaceae</taxon>
        <taxon>Klebsiella/Raoultella group</taxon>
        <taxon>Klebsiella</taxon>
    </lineage>
</organism>
<dbReference type="Proteomes" id="UP000328848">
    <property type="component" value="Unassembled WGS sequence"/>
</dbReference>
<accession>A0A8B6IWP8</accession>
<proteinExistence type="predicted"/>
<dbReference type="AlphaFoldDB" id="A0A8B6IWP8"/>
<sequence>MFLYVPKREYFNIPVFINTSDLCVYAYLSEVAYDNAVQCSLKDIANHFRKSKHFASDAVQRLVRANMIKKEKGRGNYTVIALSRKEAN</sequence>
<dbReference type="Gene3D" id="1.10.10.10">
    <property type="entry name" value="Winged helix-like DNA-binding domain superfamily/Winged helix DNA-binding domain"/>
    <property type="match status" value="1"/>
</dbReference>
<gene>
    <name evidence="1" type="ORF">SB5857_04157</name>
</gene>
<dbReference type="EMBL" id="CAAHGQ010000017">
    <property type="protein sequence ID" value="VGQ08596.1"/>
    <property type="molecule type" value="Genomic_DNA"/>
</dbReference>